<protein>
    <submittedName>
        <fullName evidence="1">Uncharacterized protein</fullName>
    </submittedName>
</protein>
<evidence type="ECO:0000313" key="1">
    <source>
        <dbReference type="EMBL" id="KAF2249949.1"/>
    </source>
</evidence>
<dbReference type="RefSeq" id="XP_033684953.1">
    <property type="nucleotide sequence ID" value="XM_033835504.1"/>
</dbReference>
<dbReference type="GeneID" id="54588834"/>
<evidence type="ECO:0000313" key="2">
    <source>
        <dbReference type="Proteomes" id="UP000800094"/>
    </source>
</evidence>
<accession>A0A6A6IIB7</accession>
<keyword evidence="2" id="KW-1185">Reference proteome</keyword>
<dbReference type="Proteomes" id="UP000800094">
    <property type="component" value="Unassembled WGS sequence"/>
</dbReference>
<name>A0A6A6IIB7_9PLEO</name>
<dbReference type="AlphaFoldDB" id="A0A6A6IIB7"/>
<dbReference type="EMBL" id="ML987194">
    <property type="protein sequence ID" value="KAF2249949.1"/>
    <property type="molecule type" value="Genomic_DNA"/>
</dbReference>
<sequence>MPTYSAGDRVNLRSRTPTAFGRSFCGEEGDTFMVSLRLVQRWEEEKTLRTGYRGMYDAAWQVMHTSECDHFPLSDPDDDFTLPSRTCATALQFPFEATYALSTASKVVILLTADNPAAKWAALAKLRQDDLFPEETIIMARTRTCCCVCAIQKALLLSQKCILLL</sequence>
<gene>
    <name evidence="1" type="ORF">BU26DRAFT_604235</name>
</gene>
<proteinExistence type="predicted"/>
<reference evidence="1" key="1">
    <citation type="journal article" date="2020" name="Stud. Mycol.">
        <title>101 Dothideomycetes genomes: a test case for predicting lifestyles and emergence of pathogens.</title>
        <authorList>
            <person name="Haridas S."/>
            <person name="Albert R."/>
            <person name="Binder M."/>
            <person name="Bloem J."/>
            <person name="Labutti K."/>
            <person name="Salamov A."/>
            <person name="Andreopoulos B."/>
            <person name="Baker S."/>
            <person name="Barry K."/>
            <person name="Bills G."/>
            <person name="Bluhm B."/>
            <person name="Cannon C."/>
            <person name="Castanera R."/>
            <person name="Culley D."/>
            <person name="Daum C."/>
            <person name="Ezra D."/>
            <person name="Gonzalez J."/>
            <person name="Henrissat B."/>
            <person name="Kuo A."/>
            <person name="Liang C."/>
            <person name="Lipzen A."/>
            <person name="Lutzoni F."/>
            <person name="Magnuson J."/>
            <person name="Mondo S."/>
            <person name="Nolan M."/>
            <person name="Ohm R."/>
            <person name="Pangilinan J."/>
            <person name="Park H.-J."/>
            <person name="Ramirez L."/>
            <person name="Alfaro M."/>
            <person name="Sun H."/>
            <person name="Tritt A."/>
            <person name="Yoshinaga Y."/>
            <person name="Zwiers L.-H."/>
            <person name="Turgeon B."/>
            <person name="Goodwin S."/>
            <person name="Spatafora J."/>
            <person name="Crous P."/>
            <person name="Grigoriev I."/>
        </authorList>
    </citation>
    <scope>NUCLEOTIDE SEQUENCE</scope>
    <source>
        <strain evidence="1">CBS 122368</strain>
    </source>
</reference>
<organism evidence="1 2">
    <name type="scientific">Trematosphaeria pertusa</name>
    <dbReference type="NCBI Taxonomy" id="390896"/>
    <lineage>
        <taxon>Eukaryota</taxon>
        <taxon>Fungi</taxon>
        <taxon>Dikarya</taxon>
        <taxon>Ascomycota</taxon>
        <taxon>Pezizomycotina</taxon>
        <taxon>Dothideomycetes</taxon>
        <taxon>Pleosporomycetidae</taxon>
        <taxon>Pleosporales</taxon>
        <taxon>Massarineae</taxon>
        <taxon>Trematosphaeriaceae</taxon>
        <taxon>Trematosphaeria</taxon>
    </lineage>
</organism>